<keyword evidence="1" id="KW-0472">Membrane</keyword>
<feature type="transmembrane region" description="Helical" evidence="1">
    <location>
        <begin position="19"/>
        <end position="38"/>
    </location>
</feature>
<evidence type="ECO:0000313" key="4">
    <source>
        <dbReference type="Proteomes" id="UP000193224"/>
    </source>
</evidence>
<evidence type="ECO:0000313" key="3">
    <source>
        <dbReference type="EMBL" id="SMC11176.1"/>
    </source>
</evidence>
<proteinExistence type="predicted"/>
<protein>
    <recommendedName>
        <fullName evidence="2">YjiS-like domain-containing protein</fullName>
    </recommendedName>
</protein>
<sequence length="76" mass="8828">MSHAITIKLPDSLMTTGGYPLPFLARVAVQFAVIVTKWDMNYRTRKQLARLDEHMLRDIGIERDAACTEARRPFWH</sequence>
<accession>A0A1X7BNI1</accession>
<feature type="domain" description="YjiS-like" evidence="2">
    <location>
        <begin position="35"/>
        <end position="64"/>
    </location>
</feature>
<reference evidence="3 4" key="1">
    <citation type="submission" date="2017-03" db="EMBL/GenBank/DDBJ databases">
        <authorList>
            <person name="Afonso C.L."/>
            <person name="Miller P.J."/>
            <person name="Scott M.A."/>
            <person name="Spackman E."/>
            <person name="Goraichik I."/>
            <person name="Dimitrov K.M."/>
            <person name="Suarez D.L."/>
            <person name="Swayne D.E."/>
        </authorList>
    </citation>
    <scope>NUCLEOTIDE SEQUENCE [LARGE SCALE GENOMIC DNA]</scope>
    <source>
        <strain evidence="3 4">CECT 7745</strain>
    </source>
</reference>
<organism evidence="3 4">
    <name type="scientific">Roseovarius aestuarii</name>
    <dbReference type="NCBI Taxonomy" id="475083"/>
    <lineage>
        <taxon>Bacteria</taxon>
        <taxon>Pseudomonadati</taxon>
        <taxon>Pseudomonadota</taxon>
        <taxon>Alphaproteobacteria</taxon>
        <taxon>Rhodobacterales</taxon>
        <taxon>Roseobacteraceae</taxon>
        <taxon>Roseovarius</taxon>
    </lineage>
</organism>
<keyword evidence="1" id="KW-1133">Transmembrane helix</keyword>
<keyword evidence="1" id="KW-0812">Transmembrane</keyword>
<keyword evidence="4" id="KW-1185">Reference proteome</keyword>
<dbReference type="RefSeq" id="WP_085799116.1">
    <property type="nucleotide sequence ID" value="NZ_FWXB01000002.1"/>
</dbReference>
<name>A0A1X7BNI1_9RHOB</name>
<dbReference type="InterPro" id="IPR009506">
    <property type="entry name" value="YjiS-like"/>
</dbReference>
<evidence type="ECO:0000259" key="2">
    <source>
        <dbReference type="Pfam" id="PF06568"/>
    </source>
</evidence>
<dbReference type="EMBL" id="FWXB01000002">
    <property type="protein sequence ID" value="SMC11176.1"/>
    <property type="molecule type" value="Genomic_DNA"/>
</dbReference>
<gene>
    <name evidence="3" type="ORF">ROA7745_00987</name>
</gene>
<dbReference type="Proteomes" id="UP000193224">
    <property type="component" value="Unassembled WGS sequence"/>
</dbReference>
<dbReference type="AlphaFoldDB" id="A0A1X7BNI1"/>
<dbReference type="Pfam" id="PF06568">
    <property type="entry name" value="YjiS-like"/>
    <property type="match status" value="1"/>
</dbReference>
<dbReference type="OrthoDB" id="8005167at2"/>
<evidence type="ECO:0000256" key="1">
    <source>
        <dbReference type="SAM" id="Phobius"/>
    </source>
</evidence>